<accession>A0ABS3UBR6</accession>
<dbReference type="Proteomes" id="UP000679690">
    <property type="component" value="Unassembled WGS sequence"/>
</dbReference>
<sequence length="231" mass="26245">MAGGLHRSTGGCTVTDSGEEMQALVVRLRTVEQERDAWRTRCAGLAGERDRERDRALRLRGSGSYRLGRTLVSFARDPLQGPPRLIRRLVGRMRGRPGKPARRTRTGKRPQSARLYVAMGLELPALREFTQTLLRRLTVQPDHRAVVLTDNPEFSLLRNSGLILEYLPDRWTWERHRPDRAWDEVLAGRLSRLYAEHTATHVVFVDPERPPALTELLDDTTPSAPGSLRQT</sequence>
<dbReference type="EMBL" id="JAGFNS010000001">
    <property type="protein sequence ID" value="MBO3736225.1"/>
    <property type="molecule type" value="Genomic_DNA"/>
</dbReference>
<name>A0ABS3UBR6_9ACTN</name>
<gene>
    <name evidence="1" type="ORF">J5X75_01655</name>
</gene>
<reference evidence="1 2" key="1">
    <citation type="submission" date="2021-03" db="EMBL/GenBank/DDBJ databases">
        <title>Actinoplanes flavus sp. nov., a novel actinomycete isolated from Coconut Palm rhizosphere soil.</title>
        <authorList>
            <person name="Luo X."/>
        </authorList>
    </citation>
    <scope>NUCLEOTIDE SEQUENCE [LARGE SCALE GENOMIC DNA]</scope>
    <source>
        <strain evidence="1 2">NEAU-H7</strain>
    </source>
</reference>
<evidence type="ECO:0000313" key="2">
    <source>
        <dbReference type="Proteomes" id="UP000679690"/>
    </source>
</evidence>
<organism evidence="1 2">
    <name type="scientific">Actinoplanes flavus</name>
    <dbReference type="NCBI Taxonomy" id="2820290"/>
    <lineage>
        <taxon>Bacteria</taxon>
        <taxon>Bacillati</taxon>
        <taxon>Actinomycetota</taxon>
        <taxon>Actinomycetes</taxon>
        <taxon>Micromonosporales</taxon>
        <taxon>Micromonosporaceae</taxon>
        <taxon>Actinoplanes</taxon>
    </lineage>
</organism>
<comment type="caution">
    <text evidence="1">The sequence shown here is derived from an EMBL/GenBank/DDBJ whole genome shotgun (WGS) entry which is preliminary data.</text>
</comment>
<protein>
    <submittedName>
        <fullName evidence="1">Uncharacterized protein</fullName>
    </submittedName>
</protein>
<proteinExistence type="predicted"/>
<evidence type="ECO:0000313" key="1">
    <source>
        <dbReference type="EMBL" id="MBO3736225.1"/>
    </source>
</evidence>
<keyword evidence="2" id="KW-1185">Reference proteome</keyword>